<dbReference type="AlphaFoldDB" id="A5GB44"/>
<dbReference type="KEGG" id="gur:Gura_0992"/>
<protein>
    <submittedName>
        <fullName evidence="2">Uncharacterized protein</fullName>
    </submittedName>
</protein>
<dbReference type="STRING" id="351605.Gura_0992"/>
<evidence type="ECO:0000313" key="2">
    <source>
        <dbReference type="EMBL" id="ABQ25198.1"/>
    </source>
</evidence>
<dbReference type="OrthoDB" id="9788951at2"/>
<dbReference type="Proteomes" id="UP000006695">
    <property type="component" value="Chromosome"/>
</dbReference>
<sequence length="259" mass="29281">MKRLLIVFMIFSFSAVYVQLAVAQKESHKDYAAMKIPECNSCHKSEGIALNHDVDWVRGHRVLASRGGANCNQCHDQAYCLDCHSGGGINADLQTQNYRRDYIPKSHRSDFLEIHPIKALDNPQTCTRCHDQKYCTQCHSQFRGTDLQFLSHRRQFRDISLSSVGPKHEIFNPTQCQTCHPGGILPSHKWAGDHATEARRNLQSCQTCHGDGDVCLKCHSARQNSGLRVNPHPRNWGSIKGNLKDKSNGRSCIRCHDSF</sequence>
<name>A5GB44_GEOUR</name>
<proteinExistence type="predicted"/>
<evidence type="ECO:0000313" key="3">
    <source>
        <dbReference type="Proteomes" id="UP000006695"/>
    </source>
</evidence>
<feature type="chain" id="PRO_5002682169" evidence="1">
    <location>
        <begin position="24"/>
        <end position="259"/>
    </location>
</feature>
<keyword evidence="3" id="KW-1185">Reference proteome</keyword>
<dbReference type="HOGENOM" id="CLU_1141296_0_0_7"/>
<dbReference type="SUPFAM" id="SSF48695">
    <property type="entry name" value="Multiheme cytochromes"/>
    <property type="match status" value="1"/>
</dbReference>
<reference evidence="2 3" key="1">
    <citation type="submission" date="2007-05" db="EMBL/GenBank/DDBJ databases">
        <title>Complete sequence of Geobacter uraniireducens Rf4.</title>
        <authorList>
            <consortium name="US DOE Joint Genome Institute"/>
            <person name="Copeland A."/>
            <person name="Lucas S."/>
            <person name="Lapidus A."/>
            <person name="Barry K."/>
            <person name="Detter J.C."/>
            <person name="Glavina del Rio T."/>
            <person name="Hammon N."/>
            <person name="Israni S."/>
            <person name="Dalin E."/>
            <person name="Tice H."/>
            <person name="Pitluck S."/>
            <person name="Chertkov O."/>
            <person name="Brettin T."/>
            <person name="Bruce D."/>
            <person name="Han C."/>
            <person name="Schmutz J."/>
            <person name="Larimer F."/>
            <person name="Land M."/>
            <person name="Hauser L."/>
            <person name="Kyrpides N."/>
            <person name="Mikhailova N."/>
            <person name="Shelobolina E."/>
            <person name="Aklujkar M."/>
            <person name="Lovley D."/>
            <person name="Richardson P."/>
        </authorList>
    </citation>
    <scope>NUCLEOTIDE SEQUENCE [LARGE SCALE GENOMIC DNA]</scope>
    <source>
        <strain evidence="2 3">Rf4</strain>
    </source>
</reference>
<feature type="signal peptide" evidence="1">
    <location>
        <begin position="1"/>
        <end position="23"/>
    </location>
</feature>
<dbReference type="InterPro" id="IPR036280">
    <property type="entry name" value="Multihaem_cyt_sf"/>
</dbReference>
<dbReference type="EMBL" id="CP000698">
    <property type="protein sequence ID" value="ABQ25198.1"/>
    <property type="molecule type" value="Genomic_DNA"/>
</dbReference>
<evidence type="ECO:0000256" key="1">
    <source>
        <dbReference type="SAM" id="SignalP"/>
    </source>
</evidence>
<accession>A5GB44</accession>
<dbReference type="RefSeq" id="WP_011937922.1">
    <property type="nucleotide sequence ID" value="NC_009483.1"/>
</dbReference>
<organism evidence="2 3">
    <name type="scientific">Geotalea uraniireducens (strain Rf4)</name>
    <name type="common">Geobacter uraniireducens</name>
    <dbReference type="NCBI Taxonomy" id="351605"/>
    <lineage>
        <taxon>Bacteria</taxon>
        <taxon>Pseudomonadati</taxon>
        <taxon>Thermodesulfobacteriota</taxon>
        <taxon>Desulfuromonadia</taxon>
        <taxon>Geobacterales</taxon>
        <taxon>Geobacteraceae</taxon>
        <taxon>Geotalea</taxon>
    </lineage>
</organism>
<keyword evidence="1" id="KW-0732">Signal</keyword>
<dbReference type="Gene3D" id="3.90.10.10">
    <property type="entry name" value="Cytochrome C3"/>
    <property type="match status" value="1"/>
</dbReference>
<gene>
    <name evidence="2" type="ordered locus">Gura_0992</name>
</gene>